<name>A0A919MJF6_9ACTN</name>
<gene>
    <name evidence="2" type="ORF">Ani05nite_53030</name>
</gene>
<organism evidence="2 3">
    <name type="scientific">Actinoplanes nipponensis</name>
    <dbReference type="NCBI Taxonomy" id="135950"/>
    <lineage>
        <taxon>Bacteria</taxon>
        <taxon>Bacillati</taxon>
        <taxon>Actinomycetota</taxon>
        <taxon>Actinomycetes</taxon>
        <taxon>Micromonosporales</taxon>
        <taxon>Micromonosporaceae</taxon>
        <taxon>Actinoplanes</taxon>
    </lineage>
</organism>
<reference evidence="2" key="1">
    <citation type="submission" date="2021-01" db="EMBL/GenBank/DDBJ databases">
        <title>Whole genome shotgun sequence of Actinoplanes nipponensis NBRC 14063.</title>
        <authorList>
            <person name="Komaki H."/>
            <person name="Tamura T."/>
        </authorList>
    </citation>
    <scope>NUCLEOTIDE SEQUENCE</scope>
    <source>
        <strain evidence="2">NBRC 14063</strain>
    </source>
</reference>
<dbReference type="InterPro" id="IPR007278">
    <property type="entry name" value="DUF397"/>
</dbReference>
<dbReference type="Proteomes" id="UP000647172">
    <property type="component" value="Unassembled WGS sequence"/>
</dbReference>
<evidence type="ECO:0000313" key="3">
    <source>
        <dbReference type="Proteomes" id="UP000647172"/>
    </source>
</evidence>
<feature type="domain" description="DUF397" evidence="1">
    <location>
        <begin position="13"/>
        <end position="67"/>
    </location>
</feature>
<evidence type="ECO:0000259" key="1">
    <source>
        <dbReference type="Pfam" id="PF04149"/>
    </source>
</evidence>
<sequence length="78" mass="8212">MCGVGIDQVPAGLRWRKSARSLNTANCVEVARDGACGTVYIRDSKDPRGAVLSCDLESFTALVTEIKSGRLDRPGSGG</sequence>
<protein>
    <recommendedName>
        <fullName evidence="1">DUF397 domain-containing protein</fullName>
    </recommendedName>
</protein>
<comment type="caution">
    <text evidence="2">The sequence shown here is derived from an EMBL/GenBank/DDBJ whole genome shotgun (WGS) entry which is preliminary data.</text>
</comment>
<dbReference type="EMBL" id="BOMQ01000061">
    <property type="protein sequence ID" value="GIE51769.1"/>
    <property type="molecule type" value="Genomic_DNA"/>
</dbReference>
<dbReference type="Pfam" id="PF04149">
    <property type="entry name" value="DUF397"/>
    <property type="match status" value="1"/>
</dbReference>
<accession>A0A919MJF6</accession>
<evidence type="ECO:0000313" key="2">
    <source>
        <dbReference type="EMBL" id="GIE51769.1"/>
    </source>
</evidence>
<dbReference type="AlphaFoldDB" id="A0A919MJF6"/>
<proteinExistence type="predicted"/>
<keyword evidence="3" id="KW-1185">Reference proteome</keyword>